<dbReference type="InterPro" id="IPR036312">
    <property type="entry name" value="Bifun_inhib/LTP/seed_sf"/>
</dbReference>
<dbReference type="InterPro" id="IPR027923">
    <property type="entry name" value="Hydrophob_seed_dom"/>
</dbReference>
<gene>
    <name evidence="3" type="ORF">LUZ61_008420</name>
</gene>
<feature type="domain" description="Bifunctional inhibitor/plant lipid transfer protein/seed storage helical" evidence="2">
    <location>
        <begin position="50"/>
        <end position="134"/>
    </location>
</feature>
<organism evidence="3 4">
    <name type="scientific">Rhynchospora tenuis</name>
    <dbReference type="NCBI Taxonomy" id="198213"/>
    <lineage>
        <taxon>Eukaryota</taxon>
        <taxon>Viridiplantae</taxon>
        <taxon>Streptophyta</taxon>
        <taxon>Embryophyta</taxon>
        <taxon>Tracheophyta</taxon>
        <taxon>Spermatophyta</taxon>
        <taxon>Magnoliopsida</taxon>
        <taxon>Liliopsida</taxon>
        <taxon>Poales</taxon>
        <taxon>Cyperaceae</taxon>
        <taxon>Cyperoideae</taxon>
        <taxon>Rhynchosporeae</taxon>
        <taxon>Rhynchospora</taxon>
    </lineage>
</organism>
<evidence type="ECO:0000313" key="3">
    <source>
        <dbReference type="EMBL" id="KAJ3704715.1"/>
    </source>
</evidence>
<comment type="caution">
    <text evidence="3">The sequence shown here is derived from an EMBL/GenBank/DDBJ whole genome shotgun (WGS) entry which is preliminary data.</text>
</comment>
<dbReference type="SMART" id="SM00499">
    <property type="entry name" value="AAI"/>
    <property type="match status" value="1"/>
</dbReference>
<dbReference type="PANTHER" id="PTHR31731">
    <property type="match status" value="1"/>
</dbReference>
<keyword evidence="1" id="KW-0732">Signal</keyword>
<evidence type="ECO:0000313" key="4">
    <source>
        <dbReference type="Proteomes" id="UP001210211"/>
    </source>
</evidence>
<proteinExistence type="predicted"/>
<dbReference type="Pfam" id="PF14547">
    <property type="entry name" value="Hydrophob_seed"/>
    <property type="match status" value="1"/>
</dbReference>
<dbReference type="EMBL" id="JAMRDG010000001">
    <property type="protein sequence ID" value="KAJ3704715.1"/>
    <property type="molecule type" value="Genomic_DNA"/>
</dbReference>
<feature type="signal peptide" evidence="1">
    <location>
        <begin position="1"/>
        <end position="21"/>
    </location>
</feature>
<keyword evidence="4" id="KW-1185">Reference proteome</keyword>
<dbReference type="AlphaFoldDB" id="A0AAD5ZV94"/>
<evidence type="ECO:0000259" key="2">
    <source>
        <dbReference type="SMART" id="SM00499"/>
    </source>
</evidence>
<name>A0AAD5ZV94_9POAL</name>
<sequence>MATKAIITTLSFLLLSTFSIATTLPYFPTKPTPYVPRRISHKVPAANPFCPRDAPKFGACLDLLGGVLGLKAGAALGQHGKCCSVLDVLADAEAAACLCTTIKETVLGITTEWSVAVSLLVSSCKKDIPDGFKCV</sequence>
<evidence type="ECO:0000256" key="1">
    <source>
        <dbReference type="SAM" id="SignalP"/>
    </source>
</evidence>
<reference evidence="3 4" key="1">
    <citation type="journal article" date="2022" name="Cell">
        <title>Repeat-based holocentromeres influence genome architecture and karyotype evolution.</title>
        <authorList>
            <person name="Hofstatter P.G."/>
            <person name="Thangavel G."/>
            <person name="Lux T."/>
            <person name="Neumann P."/>
            <person name="Vondrak T."/>
            <person name="Novak P."/>
            <person name="Zhang M."/>
            <person name="Costa L."/>
            <person name="Castellani M."/>
            <person name="Scott A."/>
            <person name="Toegelov H."/>
            <person name="Fuchs J."/>
            <person name="Mata-Sucre Y."/>
            <person name="Dias Y."/>
            <person name="Vanzela A.L.L."/>
            <person name="Huettel B."/>
            <person name="Almeida C.C.S."/>
            <person name="Simkova H."/>
            <person name="Souza G."/>
            <person name="Pedrosa-Harand A."/>
            <person name="Macas J."/>
            <person name="Mayer K.F.X."/>
            <person name="Houben A."/>
            <person name="Marques A."/>
        </authorList>
    </citation>
    <scope>NUCLEOTIDE SEQUENCE [LARGE SCALE GENOMIC DNA]</scope>
    <source>
        <strain evidence="3">RhyTen1mFocal</strain>
    </source>
</reference>
<accession>A0AAD5ZV94</accession>
<dbReference type="CDD" id="cd01958">
    <property type="entry name" value="HPS_like"/>
    <property type="match status" value="1"/>
</dbReference>
<dbReference type="InterPro" id="IPR051636">
    <property type="entry name" value="Plant_LTP/defense-related"/>
</dbReference>
<protein>
    <recommendedName>
        <fullName evidence="2">Bifunctional inhibitor/plant lipid transfer protein/seed storage helical domain-containing protein</fullName>
    </recommendedName>
</protein>
<dbReference type="SUPFAM" id="SSF47699">
    <property type="entry name" value="Bifunctional inhibitor/lipid-transfer protein/seed storage 2S albumin"/>
    <property type="match status" value="1"/>
</dbReference>
<dbReference type="Gene3D" id="1.10.110.10">
    <property type="entry name" value="Plant lipid-transfer and hydrophobic proteins"/>
    <property type="match status" value="1"/>
</dbReference>
<dbReference type="InterPro" id="IPR016140">
    <property type="entry name" value="Bifunc_inhib/LTP/seed_store"/>
</dbReference>
<feature type="chain" id="PRO_5042096217" description="Bifunctional inhibitor/plant lipid transfer protein/seed storage helical domain-containing protein" evidence="1">
    <location>
        <begin position="22"/>
        <end position="135"/>
    </location>
</feature>
<dbReference type="Proteomes" id="UP001210211">
    <property type="component" value="Unassembled WGS sequence"/>
</dbReference>